<dbReference type="InterPro" id="IPR012946">
    <property type="entry name" value="X8"/>
</dbReference>
<keyword evidence="2" id="KW-1003">Cell membrane</keyword>
<feature type="domain" description="X8" evidence="9">
    <location>
        <begin position="63"/>
        <end position="148"/>
    </location>
</feature>
<feature type="chain" id="PRO_5039572023" evidence="8">
    <location>
        <begin position="23"/>
        <end position="224"/>
    </location>
</feature>
<dbReference type="PANTHER" id="PTHR31044">
    <property type="entry name" value="BETA-1,3 GLUCANASE"/>
    <property type="match status" value="1"/>
</dbReference>
<accession>A0A9E7JAU4</accession>
<keyword evidence="5" id="KW-0472">Membrane</keyword>
<dbReference type="EMBL" id="CP097502">
    <property type="protein sequence ID" value="URD74131.1"/>
    <property type="molecule type" value="Genomic_DNA"/>
</dbReference>
<keyword evidence="4 8" id="KW-0732">Signal</keyword>
<comment type="subcellular location">
    <subcellularLocation>
        <location evidence="1">Cell membrane</location>
        <topology evidence="1">Lipid-anchor</topology>
        <topology evidence="1">GPI-anchor</topology>
    </subcellularLocation>
</comment>
<evidence type="ECO:0000256" key="4">
    <source>
        <dbReference type="ARBA" id="ARBA00022729"/>
    </source>
</evidence>
<dbReference type="AlphaFoldDB" id="A0A9E7JAU4"/>
<evidence type="ECO:0000256" key="8">
    <source>
        <dbReference type="SAM" id="SignalP"/>
    </source>
</evidence>
<proteinExistence type="predicted"/>
<dbReference type="SMART" id="SM00768">
    <property type="entry name" value="X8"/>
    <property type="match status" value="1"/>
</dbReference>
<organism evidence="10 11">
    <name type="scientific">Musa troglodytarum</name>
    <name type="common">fe'i banana</name>
    <dbReference type="NCBI Taxonomy" id="320322"/>
    <lineage>
        <taxon>Eukaryota</taxon>
        <taxon>Viridiplantae</taxon>
        <taxon>Streptophyta</taxon>
        <taxon>Embryophyta</taxon>
        <taxon>Tracheophyta</taxon>
        <taxon>Spermatophyta</taxon>
        <taxon>Magnoliopsida</taxon>
        <taxon>Liliopsida</taxon>
        <taxon>Zingiberales</taxon>
        <taxon>Musaceae</taxon>
        <taxon>Musa</taxon>
    </lineage>
</organism>
<dbReference type="OrthoDB" id="2019109at2759"/>
<evidence type="ECO:0000256" key="3">
    <source>
        <dbReference type="ARBA" id="ARBA00022622"/>
    </source>
</evidence>
<evidence type="ECO:0000313" key="11">
    <source>
        <dbReference type="Proteomes" id="UP001055439"/>
    </source>
</evidence>
<feature type="signal peptide" evidence="8">
    <location>
        <begin position="1"/>
        <end position="22"/>
    </location>
</feature>
<keyword evidence="3" id="KW-0449">Lipoprotein</keyword>
<protein>
    <submittedName>
        <fullName evidence="10">X8 domain</fullName>
    </submittedName>
</protein>
<evidence type="ECO:0000256" key="1">
    <source>
        <dbReference type="ARBA" id="ARBA00004609"/>
    </source>
</evidence>
<gene>
    <name evidence="10" type="ORF">MUK42_26068</name>
</gene>
<dbReference type="GO" id="GO:0098552">
    <property type="term" value="C:side of membrane"/>
    <property type="evidence" value="ECO:0007669"/>
    <property type="project" value="UniProtKB-KW"/>
</dbReference>
<reference evidence="10" key="1">
    <citation type="submission" date="2022-05" db="EMBL/GenBank/DDBJ databases">
        <title>The Musa troglodytarum L. genome provides insights into the mechanism of non-climacteric behaviour and enrichment of carotenoids.</title>
        <authorList>
            <person name="Wang J."/>
        </authorList>
    </citation>
    <scope>NUCLEOTIDE SEQUENCE</scope>
    <source>
        <tissue evidence="10">Leaf</tissue>
    </source>
</reference>
<evidence type="ECO:0000256" key="6">
    <source>
        <dbReference type="ARBA" id="ARBA00023157"/>
    </source>
</evidence>
<dbReference type="FunFam" id="1.20.58.1040:FF:000001">
    <property type="entry name" value="Glucan endo-1,3-beta-glucosidase 4"/>
    <property type="match status" value="1"/>
</dbReference>
<dbReference type="GO" id="GO:0009506">
    <property type="term" value="C:plasmodesma"/>
    <property type="evidence" value="ECO:0007669"/>
    <property type="project" value="UniProtKB-ARBA"/>
</dbReference>
<evidence type="ECO:0000259" key="9">
    <source>
        <dbReference type="SMART" id="SM00768"/>
    </source>
</evidence>
<name>A0A9E7JAU4_9LILI</name>
<sequence length="224" mass="23918">MLLPKRWQGCMMLLIFVLSDDAGTTKQNGAATAAACGEDLQPRGRGLMSFASLADTMSSSGLVFCVANPSADANALRNGLDWACGPGAANCTAIQSGQPCYEPNNLTALASYAYNDYYQRTRASGGSCSFNNTAMTTTSDPSHGSCIFTGRAVREGSRTPTQPQARVRRRLRAVVDRPAVTVSSLLAQAPIELLPHRVLSKWWHVCSPCCAPSGAACKAWYDSW</sequence>
<dbReference type="GO" id="GO:0005886">
    <property type="term" value="C:plasma membrane"/>
    <property type="evidence" value="ECO:0007669"/>
    <property type="project" value="UniProtKB-SubCell"/>
</dbReference>
<dbReference type="PANTHER" id="PTHR31044:SF127">
    <property type="entry name" value="X8 DOMAIN-CONTAINING PROTEIN"/>
    <property type="match status" value="1"/>
</dbReference>
<evidence type="ECO:0000313" key="10">
    <source>
        <dbReference type="EMBL" id="URD74131.1"/>
    </source>
</evidence>
<dbReference type="Proteomes" id="UP001055439">
    <property type="component" value="Chromosome 1"/>
</dbReference>
<keyword evidence="11" id="KW-1185">Reference proteome</keyword>
<keyword evidence="3" id="KW-0336">GPI-anchor</keyword>
<evidence type="ECO:0000256" key="2">
    <source>
        <dbReference type="ARBA" id="ARBA00022475"/>
    </source>
</evidence>
<dbReference type="InterPro" id="IPR044788">
    <property type="entry name" value="X8_dom_prot"/>
</dbReference>
<keyword evidence="6" id="KW-1015">Disulfide bond</keyword>
<evidence type="ECO:0000256" key="7">
    <source>
        <dbReference type="ARBA" id="ARBA00023180"/>
    </source>
</evidence>
<dbReference type="Gene3D" id="1.20.58.1040">
    <property type="match status" value="1"/>
</dbReference>
<evidence type="ECO:0000256" key="5">
    <source>
        <dbReference type="ARBA" id="ARBA00023136"/>
    </source>
</evidence>
<dbReference type="Pfam" id="PF07983">
    <property type="entry name" value="X8"/>
    <property type="match status" value="1"/>
</dbReference>
<keyword evidence="7" id="KW-0325">Glycoprotein</keyword>